<dbReference type="Pfam" id="PF04107">
    <property type="entry name" value="GCS2"/>
    <property type="match status" value="1"/>
</dbReference>
<gene>
    <name evidence="6" type="ORF">JGU71_12535</name>
</gene>
<dbReference type="RefSeq" id="WP_199704431.1">
    <property type="nucleotide sequence ID" value="NZ_JAEMNV010000003.1"/>
</dbReference>
<evidence type="ECO:0000256" key="2">
    <source>
        <dbReference type="ARBA" id="ARBA00022741"/>
    </source>
</evidence>
<dbReference type="GO" id="GO:0004357">
    <property type="term" value="F:glutamate-cysteine ligase activity"/>
    <property type="evidence" value="ECO:0007669"/>
    <property type="project" value="UniProtKB-EC"/>
</dbReference>
<comment type="caution">
    <text evidence="6">The sequence shown here is derived from an EMBL/GenBank/DDBJ whole genome shotgun (WGS) entry which is preliminary data.</text>
</comment>
<dbReference type="NCBIfam" id="NF010041">
    <property type="entry name" value="PRK13517.1-1"/>
    <property type="match status" value="1"/>
</dbReference>
<dbReference type="EMBL" id="JAEMNV010000003">
    <property type="protein sequence ID" value="MBJ8339714.1"/>
    <property type="molecule type" value="Genomic_DNA"/>
</dbReference>
<dbReference type="NCBIfam" id="TIGR02050">
    <property type="entry name" value="gshA_cyan_rel"/>
    <property type="match status" value="1"/>
</dbReference>
<evidence type="ECO:0000256" key="1">
    <source>
        <dbReference type="ARBA" id="ARBA00022598"/>
    </source>
</evidence>
<organism evidence="6 7">
    <name type="scientific">Antrihabitans stalagmiti</name>
    <dbReference type="NCBI Taxonomy" id="2799499"/>
    <lineage>
        <taxon>Bacteria</taxon>
        <taxon>Bacillati</taxon>
        <taxon>Actinomycetota</taxon>
        <taxon>Actinomycetes</taxon>
        <taxon>Mycobacteriales</taxon>
        <taxon>Nocardiaceae</taxon>
        <taxon>Antrihabitans</taxon>
    </lineage>
</organism>
<comment type="function">
    <text evidence="5">ATP-dependent carboxylate-amine ligase which exhibits weak glutamate--cysteine ligase activity.</text>
</comment>
<dbReference type="EC" id="6.3.2.2" evidence="5"/>
<dbReference type="PANTHER" id="PTHR36510:SF1">
    <property type="entry name" value="GLUTAMATE--CYSTEINE LIGASE 2-RELATED"/>
    <property type="match status" value="1"/>
</dbReference>
<keyword evidence="7" id="KW-1185">Reference proteome</keyword>
<name>A0A934NQQ8_9NOCA</name>
<keyword evidence="3 5" id="KW-0067">ATP-binding</keyword>
<reference evidence="6" key="1">
    <citation type="submission" date="2020-12" db="EMBL/GenBank/DDBJ databases">
        <title>Antrihabitans popcorni sp. nov. and Antrihabitans auranticaus sp. nov., isolated from a larva cave.</title>
        <authorList>
            <person name="Lee S.D."/>
            <person name="Kim I.S."/>
        </authorList>
    </citation>
    <scope>NUCLEOTIDE SEQUENCE</scope>
    <source>
        <strain evidence="6">YC3-6</strain>
    </source>
</reference>
<accession>A0A934NQQ8</accession>
<dbReference type="Gene3D" id="3.30.590.20">
    <property type="match status" value="1"/>
</dbReference>
<sequence length="379" mass="40870">MSNGSAPNKIGKSSRRLDSVPTVGVEEELLLVDPGSGHPVPKGADVVRVAKAAGLEFSMELTQCQVETVSPVCTTAAQLRNSLVEHRRGAATAASSVGATVLAVAVPPVVPHEFPITDTPRYRKIGERFGAIAHEQGICGAHVHVEVPDRETGVAVSNHLRPWLPMLLALTANSAIYRGVDTGHASWRSVLWSRWPSAGPPPYFESASHYDRIVAMMCESGVMVDVGQVYWDVRLSENFPTVEIRCSDVPSTVDETVLHATLVRAAVMTALAEIEKGDVAKQLAPEIVRAAYWKAAHDGLSGDGIDMATGDTVSAIVLLRRLVERIRPALEKLGEYEQVVTALRDVHAHGNGATTQIRTLRRRNKIADVLAEVARRTVS</sequence>
<dbReference type="InterPro" id="IPR050141">
    <property type="entry name" value="GCL_type2/YbdK_subfam"/>
</dbReference>
<comment type="similarity">
    <text evidence="5">Belongs to the glutamate--cysteine ligase type 2 family. YbdK subfamily.</text>
</comment>
<evidence type="ECO:0000256" key="4">
    <source>
        <dbReference type="ARBA" id="ARBA00048819"/>
    </source>
</evidence>
<evidence type="ECO:0000313" key="6">
    <source>
        <dbReference type="EMBL" id="MBJ8339714.1"/>
    </source>
</evidence>
<evidence type="ECO:0000313" key="7">
    <source>
        <dbReference type="Proteomes" id="UP000655868"/>
    </source>
</evidence>
<keyword evidence="2 5" id="KW-0547">Nucleotide-binding</keyword>
<protein>
    <recommendedName>
        <fullName evidence="5">Putative glutamate--cysteine ligase 2</fullName>
        <ecNumber evidence="5">6.3.2.2</ecNumber>
    </recommendedName>
    <alternativeName>
        <fullName evidence="5">Gamma-glutamylcysteine synthetase 2</fullName>
        <shortName evidence="5">GCS 2</shortName>
        <shortName evidence="5">Gamma-GCS 2</shortName>
    </alternativeName>
</protein>
<evidence type="ECO:0000256" key="3">
    <source>
        <dbReference type="ARBA" id="ARBA00022840"/>
    </source>
</evidence>
<dbReference type="SUPFAM" id="SSF55931">
    <property type="entry name" value="Glutamine synthetase/guanido kinase"/>
    <property type="match status" value="1"/>
</dbReference>
<dbReference type="Proteomes" id="UP000655868">
    <property type="component" value="Unassembled WGS sequence"/>
</dbReference>
<evidence type="ECO:0000256" key="5">
    <source>
        <dbReference type="HAMAP-Rule" id="MF_01609"/>
    </source>
</evidence>
<proteinExistence type="inferred from homology"/>
<dbReference type="AlphaFoldDB" id="A0A934NQQ8"/>
<dbReference type="PANTHER" id="PTHR36510">
    <property type="entry name" value="GLUTAMATE--CYSTEINE LIGASE 2-RELATED"/>
    <property type="match status" value="1"/>
</dbReference>
<dbReference type="InterPro" id="IPR011793">
    <property type="entry name" value="YbdK"/>
</dbReference>
<keyword evidence="1 5" id="KW-0436">Ligase</keyword>
<dbReference type="HAMAP" id="MF_01609">
    <property type="entry name" value="Glu_cys_ligase_2"/>
    <property type="match status" value="1"/>
</dbReference>
<dbReference type="InterPro" id="IPR014746">
    <property type="entry name" value="Gln_synth/guanido_kin_cat_dom"/>
</dbReference>
<dbReference type="InterPro" id="IPR006336">
    <property type="entry name" value="GCS2"/>
</dbReference>
<dbReference type="GO" id="GO:0042398">
    <property type="term" value="P:modified amino acid biosynthetic process"/>
    <property type="evidence" value="ECO:0007669"/>
    <property type="project" value="InterPro"/>
</dbReference>
<dbReference type="GO" id="GO:0005524">
    <property type="term" value="F:ATP binding"/>
    <property type="evidence" value="ECO:0007669"/>
    <property type="project" value="UniProtKB-KW"/>
</dbReference>
<comment type="catalytic activity">
    <reaction evidence="4 5">
        <text>L-cysteine + L-glutamate + ATP = gamma-L-glutamyl-L-cysteine + ADP + phosphate + H(+)</text>
        <dbReference type="Rhea" id="RHEA:13285"/>
        <dbReference type="ChEBI" id="CHEBI:15378"/>
        <dbReference type="ChEBI" id="CHEBI:29985"/>
        <dbReference type="ChEBI" id="CHEBI:30616"/>
        <dbReference type="ChEBI" id="CHEBI:35235"/>
        <dbReference type="ChEBI" id="CHEBI:43474"/>
        <dbReference type="ChEBI" id="CHEBI:58173"/>
        <dbReference type="ChEBI" id="CHEBI:456216"/>
        <dbReference type="EC" id="6.3.2.2"/>
    </reaction>
</comment>